<dbReference type="Proteomes" id="UP001521931">
    <property type="component" value="Unassembled WGS sequence"/>
</dbReference>
<dbReference type="SUPFAM" id="SSF103473">
    <property type="entry name" value="MFS general substrate transporter"/>
    <property type="match status" value="1"/>
</dbReference>
<feature type="transmembrane region" description="Helical" evidence="7">
    <location>
        <begin position="162"/>
        <end position="186"/>
    </location>
</feature>
<proteinExistence type="predicted"/>
<feature type="transmembrane region" description="Helical" evidence="7">
    <location>
        <begin position="250"/>
        <end position="270"/>
    </location>
</feature>
<evidence type="ECO:0000256" key="2">
    <source>
        <dbReference type="ARBA" id="ARBA00022475"/>
    </source>
</evidence>
<gene>
    <name evidence="9" type="ORF">MHL29_10640</name>
</gene>
<dbReference type="InterPro" id="IPR036259">
    <property type="entry name" value="MFS_trans_sf"/>
</dbReference>
<feature type="transmembrane region" description="Helical" evidence="7">
    <location>
        <begin position="51"/>
        <end position="72"/>
    </location>
</feature>
<reference evidence="9 10" key="1">
    <citation type="submission" date="2022-02" db="EMBL/GenBank/DDBJ databases">
        <title>Uncovering new skin microbiome diversity through culturing and metagenomics.</title>
        <authorList>
            <person name="Conlan S."/>
            <person name="Deming C."/>
            <person name="Nisc Comparative Sequencing Program N."/>
            <person name="Segre J.A."/>
        </authorList>
    </citation>
    <scope>NUCLEOTIDE SEQUENCE [LARGE SCALE GENOMIC DNA]</scope>
    <source>
        <strain evidence="9 10">ACRQZ</strain>
    </source>
</reference>
<feature type="transmembrane region" description="Helical" evidence="7">
    <location>
        <begin position="342"/>
        <end position="366"/>
    </location>
</feature>
<evidence type="ECO:0000256" key="6">
    <source>
        <dbReference type="SAM" id="MobiDB-lite"/>
    </source>
</evidence>
<keyword evidence="5 7" id="KW-0472">Membrane</keyword>
<feature type="compositionally biased region" description="Low complexity" evidence="6">
    <location>
        <begin position="400"/>
        <end position="426"/>
    </location>
</feature>
<feature type="transmembrane region" description="Helical" evidence="7">
    <location>
        <begin position="103"/>
        <end position="123"/>
    </location>
</feature>
<feature type="transmembrane region" description="Helical" evidence="7">
    <location>
        <begin position="222"/>
        <end position="244"/>
    </location>
</feature>
<feature type="region of interest" description="Disordered" evidence="6">
    <location>
        <begin position="400"/>
        <end position="493"/>
    </location>
</feature>
<dbReference type="InterPro" id="IPR020846">
    <property type="entry name" value="MFS_dom"/>
</dbReference>
<dbReference type="InterPro" id="IPR011701">
    <property type="entry name" value="MFS"/>
</dbReference>
<organism evidence="9 10">
    <name type="scientific">Arsenicicoccus bolidensis</name>
    <dbReference type="NCBI Taxonomy" id="229480"/>
    <lineage>
        <taxon>Bacteria</taxon>
        <taxon>Bacillati</taxon>
        <taxon>Actinomycetota</taxon>
        <taxon>Actinomycetes</taxon>
        <taxon>Micrococcales</taxon>
        <taxon>Intrasporangiaceae</taxon>
        <taxon>Arsenicicoccus</taxon>
    </lineage>
</organism>
<dbReference type="PANTHER" id="PTHR23513">
    <property type="entry name" value="INTEGRAL MEMBRANE EFFLUX PROTEIN-RELATED"/>
    <property type="match status" value="1"/>
</dbReference>
<dbReference type="EMBL" id="JAKRCV010000032">
    <property type="protein sequence ID" value="MCG7322341.1"/>
    <property type="molecule type" value="Genomic_DNA"/>
</dbReference>
<dbReference type="RefSeq" id="WP_239264538.1">
    <property type="nucleotide sequence ID" value="NZ_JAKRCV010000032.1"/>
</dbReference>
<dbReference type="CDD" id="cd06173">
    <property type="entry name" value="MFS_MefA_like"/>
    <property type="match status" value="1"/>
</dbReference>
<evidence type="ECO:0000256" key="7">
    <source>
        <dbReference type="SAM" id="Phobius"/>
    </source>
</evidence>
<sequence>MSPSPTAVFRRPGFPLMYAALSTSALGDSVLLLVLGVWAKTLTGQNGSVGIVYLCMLVPALVAPFLGAWVDGFRRKPLLIWTNVASALAVLPLTVVDDASDIWILYGVAVLYGLSFVIVPAGVNGLLKELLDDEALVDANSALATTKEAFRLFAPLAGAAMFAAWGGWTVAVVDAVSFLVAAVLIARIRVDEAAPQRHTAGLVDAMTSGVRLLVADRVLKHVLVGLGLTLLVVGFTESGIYAVLDAFGKPATYVAIVVMVQGIGAVLGGLASSWSVRHLGEVSTIVVSCVILATSMAVVALAGTIPVLLAASAVFGFGLPLMFVAYTTLIQRRTEQAVMARVTMAAEVVMSVPQAVSLAVGAVVVSLVPYRWAFGVITVVTLLGAAHVLWWLRDQLRPATTTSTTPASTTPASTTPESTTPESTAPGGLAPVSTDGAPELPIDEDAALLTDLTDQLPGAAGTSTAGGVLLLGADQVERHHGPDHGDPQGDRHP</sequence>
<keyword evidence="4 7" id="KW-1133">Transmembrane helix</keyword>
<name>A0ABS9Q380_9MICO</name>
<dbReference type="Pfam" id="PF07690">
    <property type="entry name" value="MFS_1"/>
    <property type="match status" value="1"/>
</dbReference>
<evidence type="ECO:0000256" key="4">
    <source>
        <dbReference type="ARBA" id="ARBA00022989"/>
    </source>
</evidence>
<protein>
    <submittedName>
        <fullName evidence="9">MFS transporter</fullName>
    </submittedName>
</protein>
<evidence type="ECO:0000259" key="8">
    <source>
        <dbReference type="PROSITE" id="PS50850"/>
    </source>
</evidence>
<dbReference type="PROSITE" id="PS50850">
    <property type="entry name" value="MFS"/>
    <property type="match status" value="1"/>
</dbReference>
<feature type="transmembrane region" description="Helical" evidence="7">
    <location>
        <begin position="282"/>
        <end position="302"/>
    </location>
</feature>
<comment type="subcellular location">
    <subcellularLocation>
        <location evidence="1">Cell membrane</location>
        <topology evidence="1">Multi-pass membrane protein</topology>
    </subcellularLocation>
</comment>
<evidence type="ECO:0000256" key="1">
    <source>
        <dbReference type="ARBA" id="ARBA00004651"/>
    </source>
</evidence>
<evidence type="ECO:0000256" key="5">
    <source>
        <dbReference type="ARBA" id="ARBA00023136"/>
    </source>
</evidence>
<dbReference type="Gene3D" id="1.20.1250.20">
    <property type="entry name" value="MFS general substrate transporter like domains"/>
    <property type="match status" value="1"/>
</dbReference>
<keyword evidence="3 7" id="KW-0812">Transmembrane</keyword>
<keyword evidence="10" id="KW-1185">Reference proteome</keyword>
<keyword evidence="2" id="KW-1003">Cell membrane</keyword>
<feature type="domain" description="Major facilitator superfamily (MFS) profile" evidence="8">
    <location>
        <begin position="213"/>
        <end position="493"/>
    </location>
</feature>
<feature type="transmembrane region" description="Helical" evidence="7">
    <location>
        <begin position="308"/>
        <end position="330"/>
    </location>
</feature>
<feature type="compositionally biased region" description="Basic and acidic residues" evidence="6">
    <location>
        <begin position="475"/>
        <end position="493"/>
    </location>
</feature>
<feature type="transmembrane region" description="Helical" evidence="7">
    <location>
        <begin position="78"/>
        <end position="96"/>
    </location>
</feature>
<evidence type="ECO:0000313" key="10">
    <source>
        <dbReference type="Proteomes" id="UP001521931"/>
    </source>
</evidence>
<dbReference type="PANTHER" id="PTHR23513:SF6">
    <property type="entry name" value="MAJOR FACILITATOR SUPERFAMILY ASSOCIATED DOMAIN-CONTAINING PROTEIN"/>
    <property type="match status" value="1"/>
</dbReference>
<comment type="caution">
    <text evidence="9">The sequence shown here is derived from an EMBL/GenBank/DDBJ whole genome shotgun (WGS) entry which is preliminary data.</text>
</comment>
<accession>A0ABS9Q380</accession>
<feature type="transmembrane region" description="Helical" evidence="7">
    <location>
        <begin position="16"/>
        <end position="39"/>
    </location>
</feature>
<evidence type="ECO:0000256" key="3">
    <source>
        <dbReference type="ARBA" id="ARBA00022692"/>
    </source>
</evidence>
<evidence type="ECO:0000313" key="9">
    <source>
        <dbReference type="EMBL" id="MCG7322341.1"/>
    </source>
</evidence>
<feature type="transmembrane region" description="Helical" evidence="7">
    <location>
        <begin position="372"/>
        <end position="392"/>
    </location>
</feature>